<dbReference type="EMBL" id="UOEH01000376">
    <property type="protein sequence ID" value="VAW02858.1"/>
    <property type="molecule type" value="Genomic_DNA"/>
</dbReference>
<dbReference type="Gene3D" id="1.10.10.60">
    <property type="entry name" value="Homeodomain-like"/>
    <property type="match status" value="1"/>
</dbReference>
<keyword evidence="3" id="KW-0804">Transcription</keyword>
<dbReference type="AlphaFoldDB" id="A0A3B0SCE8"/>
<evidence type="ECO:0000256" key="2">
    <source>
        <dbReference type="ARBA" id="ARBA00023125"/>
    </source>
</evidence>
<evidence type="ECO:0000313" key="5">
    <source>
        <dbReference type="EMBL" id="VAW02858.1"/>
    </source>
</evidence>
<reference evidence="5" key="1">
    <citation type="submission" date="2018-06" db="EMBL/GenBank/DDBJ databases">
        <authorList>
            <person name="Zhirakovskaya E."/>
        </authorList>
    </citation>
    <scope>NUCLEOTIDE SEQUENCE</scope>
</reference>
<organism evidence="5">
    <name type="scientific">hydrothermal vent metagenome</name>
    <dbReference type="NCBI Taxonomy" id="652676"/>
    <lineage>
        <taxon>unclassified sequences</taxon>
        <taxon>metagenomes</taxon>
        <taxon>ecological metagenomes</taxon>
    </lineage>
</organism>
<evidence type="ECO:0000259" key="4">
    <source>
        <dbReference type="PROSITE" id="PS01124"/>
    </source>
</evidence>
<dbReference type="PRINTS" id="PR00032">
    <property type="entry name" value="HTHARAC"/>
</dbReference>
<keyword evidence="1" id="KW-0805">Transcription regulation</keyword>
<dbReference type="InterPro" id="IPR018060">
    <property type="entry name" value="HTH_AraC"/>
</dbReference>
<dbReference type="InterPro" id="IPR053142">
    <property type="entry name" value="PchR_regulatory_protein"/>
</dbReference>
<dbReference type="InterPro" id="IPR020449">
    <property type="entry name" value="Tscrpt_reg_AraC-type_HTH"/>
</dbReference>
<dbReference type="PROSITE" id="PS00018">
    <property type="entry name" value="EF_HAND_1"/>
    <property type="match status" value="1"/>
</dbReference>
<sequence length="335" mass="37755">MPEHSSTFDWSNFETFAPSLLGAGAAPTWIIESAFGKSINFVVNDESGTGRIEFLELVRGLRVVVFDCRWREEKVYSVRDGDWVRFNFSLAIDIAMQLSLAQSVKVSSPSWRIINNPSDSETIETIPANTNAAWVTVCCKPEFIQDLSGALLEDLPDFLQDSLLAQGNQGYYEYYDFTSRLNSITADILRTKILGPLRVPFIEARGIELLCLALDHLTCPLDEYQPVHLTDTDRSIITEARALLTKNYSSAPSVSQLSKSLGVNKNKLFYGFKMLFGLTISEFIQEQRLNEGKRLLQQSNLPVSEVADQVGFKHQSNFATAMKKHFGMTPRQFRE</sequence>
<dbReference type="SUPFAM" id="SSF46689">
    <property type="entry name" value="Homeodomain-like"/>
    <property type="match status" value="2"/>
</dbReference>
<gene>
    <name evidence="5" type="ORF">MNBD_ALPHA05-1943</name>
</gene>
<evidence type="ECO:0000256" key="3">
    <source>
        <dbReference type="ARBA" id="ARBA00023163"/>
    </source>
</evidence>
<dbReference type="PROSITE" id="PS01124">
    <property type="entry name" value="HTH_ARAC_FAMILY_2"/>
    <property type="match status" value="1"/>
</dbReference>
<dbReference type="GO" id="GO:0003700">
    <property type="term" value="F:DNA-binding transcription factor activity"/>
    <property type="evidence" value="ECO:0007669"/>
    <property type="project" value="InterPro"/>
</dbReference>
<feature type="domain" description="HTH araC/xylS-type" evidence="4">
    <location>
        <begin position="238"/>
        <end position="335"/>
    </location>
</feature>
<dbReference type="GO" id="GO:0043565">
    <property type="term" value="F:sequence-specific DNA binding"/>
    <property type="evidence" value="ECO:0007669"/>
    <property type="project" value="InterPro"/>
</dbReference>
<dbReference type="PANTHER" id="PTHR47893">
    <property type="entry name" value="REGULATORY PROTEIN PCHR"/>
    <property type="match status" value="1"/>
</dbReference>
<keyword evidence="2" id="KW-0238">DNA-binding</keyword>
<proteinExistence type="predicted"/>
<name>A0A3B0SCE8_9ZZZZ</name>
<dbReference type="SMART" id="SM00342">
    <property type="entry name" value="HTH_ARAC"/>
    <property type="match status" value="1"/>
</dbReference>
<dbReference type="InterPro" id="IPR018247">
    <property type="entry name" value="EF_Hand_1_Ca_BS"/>
</dbReference>
<dbReference type="Pfam" id="PF12833">
    <property type="entry name" value="HTH_18"/>
    <property type="match status" value="1"/>
</dbReference>
<protein>
    <recommendedName>
        <fullName evidence="4">HTH araC/xylS-type domain-containing protein</fullName>
    </recommendedName>
</protein>
<dbReference type="PANTHER" id="PTHR47893:SF1">
    <property type="entry name" value="REGULATORY PROTEIN PCHR"/>
    <property type="match status" value="1"/>
</dbReference>
<evidence type="ECO:0000256" key="1">
    <source>
        <dbReference type="ARBA" id="ARBA00023015"/>
    </source>
</evidence>
<dbReference type="InterPro" id="IPR009057">
    <property type="entry name" value="Homeodomain-like_sf"/>
</dbReference>
<accession>A0A3B0SCE8</accession>